<comment type="caution">
    <text evidence="2">The sequence shown here is derived from an EMBL/GenBank/DDBJ whole genome shotgun (WGS) entry which is preliminary data.</text>
</comment>
<dbReference type="OrthoDB" id="1290382at2759"/>
<accession>A0A9Q1MBC3</accession>
<proteinExistence type="predicted"/>
<gene>
    <name evidence="2" type="ORF">K7X08_024315</name>
</gene>
<dbReference type="Proteomes" id="UP001152561">
    <property type="component" value="Unassembled WGS sequence"/>
</dbReference>
<evidence type="ECO:0000256" key="1">
    <source>
        <dbReference type="SAM" id="MobiDB-lite"/>
    </source>
</evidence>
<feature type="compositionally biased region" description="Pro residues" evidence="1">
    <location>
        <begin position="55"/>
        <end position="67"/>
    </location>
</feature>
<evidence type="ECO:0000313" key="2">
    <source>
        <dbReference type="EMBL" id="KAJ8553637.1"/>
    </source>
</evidence>
<name>A0A9Q1MBC3_9SOLA</name>
<dbReference type="Pfam" id="PF05553">
    <property type="entry name" value="DUF761"/>
    <property type="match status" value="1"/>
</dbReference>
<dbReference type="InterPro" id="IPR008480">
    <property type="entry name" value="DUF761_pln"/>
</dbReference>
<reference evidence="3" key="1">
    <citation type="journal article" date="2023" name="Proc. Natl. Acad. Sci. U.S.A.">
        <title>Genomic and structural basis for evolution of tropane alkaloid biosynthesis.</title>
        <authorList>
            <person name="Wanga Y.-J."/>
            <person name="Taina T."/>
            <person name="Yua J.-Y."/>
            <person name="Lia J."/>
            <person name="Xua B."/>
            <person name="Chenc J."/>
            <person name="D'Auriad J.C."/>
            <person name="Huanga J.-P."/>
            <person name="Huanga S.-X."/>
        </authorList>
    </citation>
    <scope>NUCLEOTIDE SEQUENCE [LARGE SCALE GENOMIC DNA]</scope>
    <source>
        <strain evidence="3">cv. KIB-2019</strain>
    </source>
</reference>
<keyword evidence="3" id="KW-1185">Reference proteome</keyword>
<dbReference type="PANTHER" id="PTHR33098:SF46">
    <property type="entry name" value="COTTON FIBER PROTEIN"/>
    <property type="match status" value="1"/>
</dbReference>
<organism evidence="2 3">
    <name type="scientific">Anisodus acutangulus</name>
    <dbReference type="NCBI Taxonomy" id="402998"/>
    <lineage>
        <taxon>Eukaryota</taxon>
        <taxon>Viridiplantae</taxon>
        <taxon>Streptophyta</taxon>
        <taxon>Embryophyta</taxon>
        <taxon>Tracheophyta</taxon>
        <taxon>Spermatophyta</taxon>
        <taxon>Magnoliopsida</taxon>
        <taxon>eudicotyledons</taxon>
        <taxon>Gunneridae</taxon>
        <taxon>Pentapetalae</taxon>
        <taxon>asterids</taxon>
        <taxon>lamiids</taxon>
        <taxon>Solanales</taxon>
        <taxon>Solanaceae</taxon>
        <taxon>Solanoideae</taxon>
        <taxon>Hyoscyameae</taxon>
        <taxon>Anisodus</taxon>
    </lineage>
</organism>
<dbReference type="EMBL" id="JAJAGQ010000009">
    <property type="protein sequence ID" value="KAJ8553637.1"/>
    <property type="molecule type" value="Genomic_DNA"/>
</dbReference>
<dbReference type="PANTHER" id="PTHR33098">
    <property type="entry name" value="COTTON FIBER (DUF761)"/>
    <property type="match status" value="1"/>
</dbReference>
<feature type="compositionally biased region" description="Basic and acidic residues" evidence="1">
    <location>
        <begin position="13"/>
        <end position="35"/>
    </location>
</feature>
<sequence length="112" mass="13067">MSSSLRPQYYHTAKVEEADRKTERPMDYFIKENNKRPNSLVKRSSELPNSTAMRKPPPASENKAPPPKKLESKPSEDINESAENFIKKFKQQLLLQRLESIENYEEMLKRGT</sequence>
<dbReference type="AlphaFoldDB" id="A0A9Q1MBC3"/>
<evidence type="ECO:0000313" key="3">
    <source>
        <dbReference type="Proteomes" id="UP001152561"/>
    </source>
</evidence>
<feature type="region of interest" description="Disordered" evidence="1">
    <location>
        <begin position="1"/>
        <end position="83"/>
    </location>
</feature>
<protein>
    <submittedName>
        <fullName evidence="2">Uncharacterized protein</fullName>
    </submittedName>
</protein>